<dbReference type="InterPro" id="IPR015943">
    <property type="entry name" value="WD40/YVTN_repeat-like_dom_sf"/>
</dbReference>
<evidence type="ECO:0000256" key="1">
    <source>
        <dbReference type="SAM" id="MobiDB-lite"/>
    </source>
</evidence>
<evidence type="ECO:0000313" key="4">
    <source>
        <dbReference type="EMBL" id="GLY68074.1"/>
    </source>
</evidence>
<evidence type="ECO:0000259" key="3">
    <source>
        <dbReference type="Pfam" id="PF13360"/>
    </source>
</evidence>
<gene>
    <name evidence="4" type="ORF">Atai01_46930</name>
</gene>
<proteinExistence type="predicted"/>
<keyword evidence="5" id="KW-1185">Reference proteome</keyword>
<dbReference type="SUPFAM" id="SSF50998">
    <property type="entry name" value="Quinoprotein alcohol dehydrogenase-like"/>
    <property type="match status" value="1"/>
</dbReference>
<dbReference type="EMBL" id="BSTI01000010">
    <property type="protein sequence ID" value="GLY68074.1"/>
    <property type="molecule type" value="Genomic_DNA"/>
</dbReference>
<dbReference type="Gene3D" id="2.130.10.10">
    <property type="entry name" value="YVTN repeat-like/Quinoprotein amine dehydrogenase"/>
    <property type="match status" value="1"/>
</dbReference>
<dbReference type="PANTHER" id="PTHR34512">
    <property type="entry name" value="CELL SURFACE PROTEIN"/>
    <property type="match status" value="1"/>
</dbReference>
<dbReference type="AlphaFoldDB" id="A0A9W6R1Z8"/>
<sequence>MVGIADVTQLPPGSPTPPQNRTPNHARWGTPANWVPMPPTGYGMSRKKRNKAPLIITIVVLLVLAVTGVTLKLTGVFGLGNNAPESSGVSSSGEAKELWSASAIDATGDTSGGWVVNDHVVAYVAENGVIGYDLATGKQLWQVSPPAGQQICELSPTADNGIGAIGLGVDSGHCDTAAAVDLAAGKLLWSAKLTLPDYFAGHERVLGGLSVAKGMVVVQDIETIFGYGARDGQRKWAAPRLTGDPDTVFDDCDSQYVLAQGEQTAQVLDCDRDGVKVATYDTVSGAMNWISQKVNRTSGAWWLLSVDPLVVVDATRGIYYVPGPNADPVGVLTTAEMQFPSSDYYYGSAAFDGTTMCTVDSKNQEVFGPNAQAELMLTCYDLTTGKTRWTHDFEAGAHARMIGMSDGKVWIDYTPPGADDDNQLLPFSPADGAVAPGPIFNADPIYGSHPLTMQFAPGNKIVRFGSPDEPVIVWSRG</sequence>
<feature type="region of interest" description="Disordered" evidence="1">
    <location>
        <begin position="1"/>
        <end position="32"/>
    </location>
</feature>
<comment type="caution">
    <text evidence="4">The sequence shown here is derived from an EMBL/GenBank/DDBJ whole genome shotgun (WGS) entry which is preliminary data.</text>
</comment>
<keyword evidence="2" id="KW-0812">Transmembrane</keyword>
<feature type="transmembrane region" description="Helical" evidence="2">
    <location>
        <begin position="54"/>
        <end position="80"/>
    </location>
</feature>
<accession>A0A9W6R1Z8</accession>
<dbReference type="InterPro" id="IPR011047">
    <property type="entry name" value="Quinoprotein_ADH-like_sf"/>
</dbReference>
<dbReference type="InterPro" id="IPR002372">
    <property type="entry name" value="PQQ_rpt_dom"/>
</dbReference>
<dbReference type="Pfam" id="PF13360">
    <property type="entry name" value="PQQ_2"/>
    <property type="match status" value="1"/>
</dbReference>
<reference evidence="4" key="1">
    <citation type="submission" date="2023-03" db="EMBL/GenBank/DDBJ databases">
        <title>Amycolatopsis taiwanensis NBRC 103393.</title>
        <authorList>
            <person name="Ichikawa N."/>
            <person name="Sato H."/>
            <person name="Tonouchi N."/>
        </authorList>
    </citation>
    <scope>NUCLEOTIDE SEQUENCE</scope>
    <source>
        <strain evidence="4">NBRC 103393</strain>
    </source>
</reference>
<evidence type="ECO:0000313" key="5">
    <source>
        <dbReference type="Proteomes" id="UP001165136"/>
    </source>
</evidence>
<dbReference type="Proteomes" id="UP001165136">
    <property type="component" value="Unassembled WGS sequence"/>
</dbReference>
<evidence type="ECO:0000256" key="2">
    <source>
        <dbReference type="SAM" id="Phobius"/>
    </source>
</evidence>
<keyword evidence="2" id="KW-1133">Transmembrane helix</keyword>
<name>A0A9W6R1Z8_9PSEU</name>
<dbReference type="PANTHER" id="PTHR34512:SF30">
    <property type="entry name" value="OUTER MEMBRANE PROTEIN ASSEMBLY FACTOR BAMB"/>
    <property type="match status" value="1"/>
</dbReference>
<protein>
    <recommendedName>
        <fullName evidence="3">Pyrrolo-quinoline quinone repeat domain-containing protein</fullName>
    </recommendedName>
</protein>
<feature type="domain" description="Pyrrolo-quinoline quinone repeat" evidence="3">
    <location>
        <begin position="96"/>
        <end position="302"/>
    </location>
</feature>
<organism evidence="4 5">
    <name type="scientific">Amycolatopsis taiwanensis</name>
    <dbReference type="NCBI Taxonomy" id="342230"/>
    <lineage>
        <taxon>Bacteria</taxon>
        <taxon>Bacillati</taxon>
        <taxon>Actinomycetota</taxon>
        <taxon>Actinomycetes</taxon>
        <taxon>Pseudonocardiales</taxon>
        <taxon>Pseudonocardiaceae</taxon>
        <taxon>Amycolatopsis</taxon>
    </lineage>
</organism>
<keyword evidence="2" id="KW-0472">Membrane</keyword>